<dbReference type="PROSITE" id="PS00409">
    <property type="entry name" value="PROKAR_NTER_METHYL"/>
    <property type="match status" value="1"/>
</dbReference>
<accession>A0A2M7R5E1</accession>
<reference evidence="3" key="1">
    <citation type="submission" date="2017-09" db="EMBL/GenBank/DDBJ databases">
        <title>Depth-based differentiation of microbial function through sediment-hosted aquifers and enrichment of novel symbionts in the deep terrestrial subsurface.</title>
        <authorList>
            <person name="Probst A.J."/>
            <person name="Ladd B."/>
            <person name="Jarett J.K."/>
            <person name="Geller-Mcgrath D.E."/>
            <person name="Sieber C.M.K."/>
            <person name="Emerson J.B."/>
            <person name="Anantharaman K."/>
            <person name="Thomas B.C."/>
            <person name="Malmstrom R."/>
            <person name="Stieglmeier M."/>
            <person name="Klingl A."/>
            <person name="Woyke T."/>
            <person name="Ryan C.M."/>
            <person name="Banfield J.F."/>
        </authorList>
    </citation>
    <scope>NUCLEOTIDE SEQUENCE [LARGE SCALE GENOMIC DNA]</scope>
</reference>
<evidence type="ECO:0000313" key="2">
    <source>
        <dbReference type="EMBL" id="PIY88517.1"/>
    </source>
</evidence>
<sequence>MLKLLNKLNMKGGFTLIETILAIFILVVGIVGVLAMFPVGIQIQNLAKMETVASRLAQAKIEEIIAKSYEEIVTFCEGYGEIPNFEFYKRETWVNYYDPVNSTTSQIDLGIKEIDVKVFWKSGPGFSEKSITLKTLITKR</sequence>
<evidence type="ECO:0008006" key="4">
    <source>
        <dbReference type="Google" id="ProtNLM"/>
    </source>
</evidence>
<dbReference type="AlphaFoldDB" id="A0A2M7R5E1"/>
<keyword evidence="1" id="KW-0472">Membrane</keyword>
<protein>
    <recommendedName>
        <fullName evidence="4">Type II secretion system protein GspI C-terminal domain-containing protein</fullName>
    </recommendedName>
</protein>
<dbReference type="Proteomes" id="UP000230767">
    <property type="component" value="Unassembled WGS sequence"/>
</dbReference>
<keyword evidence="1" id="KW-1133">Transmembrane helix</keyword>
<evidence type="ECO:0000313" key="3">
    <source>
        <dbReference type="Proteomes" id="UP000230767"/>
    </source>
</evidence>
<evidence type="ECO:0000256" key="1">
    <source>
        <dbReference type="SAM" id="Phobius"/>
    </source>
</evidence>
<dbReference type="EMBL" id="PFLW01000086">
    <property type="protein sequence ID" value="PIY88517.1"/>
    <property type="molecule type" value="Genomic_DNA"/>
</dbReference>
<keyword evidence="1" id="KW-0812">Transmembrane</keyword>
<proteinExistence type="predicted"/>
<dbReference type="InterPro" id="IPR012902">
    <property type="entry name" value="N_methyl_site"/>
</dbReference>
<name>A0A2M7R5E1_9BACT</name>
<organism evidence="2 3">
    <name type="scientific">Candidatus Nealsonbacteria bacterium CG_4_10_14_0_8_um_filter_37_14</name>
    <dbReference type="NCBI Taxonomy" id="1974684"/>
    <lineage>
        <taxon>Bacteria</taxon>
        <taxon>Candidatus Nealsoniibacteriota</taxon>
    </lineage>
</organism>
<comment type="caution">
    <text evidence="2">The sequence shown here is derived from an EMBL/GenBank/DDBJ whole genome shotgun (WGS) entry which is preliminary data.</text>
</comment>
<gene>
    <name evidence="2" type="ORF">COY73_03540</name>
</gene>
<feature type="transmembrane region" description="Helical" evidence="1">
    <location>
        <begin position="20"/>
        <end position="41"/>
    </location>
</feature>